<feature type="transmembrane region" description="Helical" evidence="10">
    <location>
        <begin position="93"/>
        <end position="112"/>
    </location>
</feature>
<evidence type="ECO:0000256" key="5">
    <source>
        <dbReference type="ARBA" id="ARBA00022989"/>
    </source>
</evidence>
<name>A0A1W1ZZG2_9SPHI</name>
<keyword evidence="12" id="KW-1185">Reference proteome</keyword>
<evidence type="ECO:0000313" key="11">
    <source>
        <dbReference type="EMBL" id="SMC53784.1"/>
    </source>
</evidence>
<accession>A0A1W1ZZG2</accession>
<keyword evidence="6 10" id="KW-0472">Membrane</keyword>
<dbReference type="SUPFAM" id="SSF103481">
    <property type="entry name" value="Multidrug resistance efflux transporter EmrE"/>
    <property type="match status" value="1"/>
</dbReference>
<dbReference type="Gene3D" id="1.10.3730.20">
    <property type="match status" value="1"/>
</dbReference>
<comment type="subcellular location">
    <subcellularLocation>
        <location evidence="1 9">Cell membrane</location>
        <topology evidence="1 9">Multi-pass membrane protein</topology>
    </subcellularLocation>
</comment>
<feature type="transmembrane region" description="Helical" evidence="10">
    <location>
        <begin position="34"/>
        <end position="51"/>
    </location>
</feature>
<dbReference type="PANTHER" id="PTHR30561:SF0">
    <property type="entry name" value="GUANIDINIUM EXPORTER"/>
    <property type="match status" value="1"/>
</dbReference>
<dbReference type="FunFam" id="1.10.3730.20:FF:000001">
    <property type="entry name" value="Quaternary ammonium compound resistance transporter SugE"/>
    <property type="match status" value="1"/>
</dbReference>
<dbReference type="GO" id="GO:0022857">
    <property type="term" value="F:transmembrane transporter activity"/>
    <property type="evidence" value="ECO:0007669"/>
    <property type="project" value="InterPro"/>
</dbReference>
<feature type="transmembrane region" description="Helical" evidence="10">
    <location>
        <begin position="118"/>
        <end position="137"/>
    </location>
</feature>
<dbReference type="PANTHER" id="PTHR30561">
    <property type="entry name" value="SMR FAMILY PROTON-DEPENDENT DRUG EFFLUX TRANSPORTER SUGE"/>
    <property type="match status" value="1"/>
</dbReference>
<sequence length="140" mass="15210">MFSLFLHLNAEICPNILPKAEINSRQLNNNKMNWIFLILGGLFEVAFASCLGKMKETTGNATIMWGAGFLVCLIISMGLLIKATETLPIGTAYAVWTGIGAVGTVLVGIFIFNEPATFWRIVFITTLICSIIGLKAVSSH</sequence>
<dbReference type="InterPro" id="IPR037185">
    <property type="entry name" value="EmrE-like"/>
</dbReference>
<keyword evidence="3" id="KW-1003">Cell membrane</keyword>
<dbReference type="InterPro" id="IPR000390">
    <property type="entry name" value="Small_drug/metabolite_transptr"/>
</dbReference>
<evidence type="ECO:0000256" key="1">
    <source>
        <dbReference type="ARBA" id="ARBA00004651"/>
    </source>
</evidence>
<evidence type="ECO:0000256" key="8">
    <source>
        <dbReference type="ARBA" id="ARBA00039168"/>
    </source>
</evidence>
<evidence type="ECO:0000256" key="7">
    <source>
        <dbReference type="ARBA" id="ARBA00038151"/>
    </source>
</evidence>
<evidence type="ECO:0000256" key="4">
    <source>
        <dbReference type="ARBA" id="ARBA00022692"/>
    </source>
</evidence>
<evidence type="ECO:0000256" key="3">
    <source>
        <dbReference type="ARBA" id="ARBA00022475"/>
    </source>
</evidence>
<dbReference type="InterPro" id="IPR045324">
    <property type="entry name" value="Small_multidrug_res"/>
</dbReference>
<keyword evidence="5 10" id="KW-1133">Transmembrane helix</keyword>
<dbReference type="AlphaFoldDB" id="A0A1W1ZZG2"/>
<dbReference type="STRING" id="475255.SAMN04488101_101189"/>
<proteinExistence type="inferred from homology"/>
<evidence type="ECO:0000256" key="10">
    <source>
        <dbReference type="SAM" id="Phobius"/>
    </source>
</evidence>
<evidence type="ECO:0000313" key="12">
    <source>
        <dbReference type="Proteomes" id="UP000192678"/>
    </source>
</evidence>
<evidence type="ECO:0000256" key="9">
    <source>
        <dbReference type="RuleBase" id="RU003942"/>
    </source>
</evidence>
<dbReference type="EMBL" id="FWYB01000001">
    <property type="protein sequence ID" value="SMC53784.1"/>
    <property type="molecule type" value="Genomic_DNA"/>
</dbReference>
<keyword evidence="4 9" id="KW-0812">Transmembrane</keyword>
<evidence type="ECO:0000256" key="2">
    <source>
        <dbReference type="ARBA" id="ARBA00022448"/>
    </source>
</evidence>
<organism evidence="11 12">
    <name type="scientific">Pedobacter nyackensis</name>
    <dbReference type="NCBI Taxonomy" id="475255"/>
    <lineage>
        <taxon>Bacteria</taxon>
        <taxon>Pseudomonadati</taxon>
        <taxon>Bacteroidota</taxon>
        <taxon>Sphingobacteriia</taxon>
        <taxon>Sphingobacteriales</taxon>
        <taxon>Sphingobacteriaceae</taxon>
        <taxon>Pedobacter</taxon>
    </lineage>
</organism>
<dbReference type="Proteomes" id="UP000192678">
    <property type="component" value="Unassembled WGS sequence"/>
</dbReference>
<dbReference type="GO" id="GO:0005886">
    <property type="term" value="C:plasma membrane"/>
    <property type="evidence" value="ECO:0007669"/>
    <property type="project" value="UniProtKB-SubCell"/>
</dbReference>
<dbReference type="Pfam" id="PF00893">
    <property type="entry name" value="Multi_Drug_Res"/>
    <property type="match status" value="1"/>
</dbReference>
<gene>
    <name evidence="11" type="ORF">SAMN04488101_101189</name>
</gene>
<comment type="similarity">
    <text evidence="7">Belongs to the drug/metabolite transporter (DMT) superfamily. Small multidrug resistance (SMR) (TC 2.A.7.1) family. Gdx/SugE subfamily.</text>
</comment>
<reference evidence="11 12" key="1">
    <citation type="submission" date="2017-04" db="EMBL/GenBank/DDBJ databases">
        <authorList>
            <person name="Afonso C.L."/>
            <person name="Miller P.J."/>
            <person name="Scott M.A."/>
            <person name="Spackman E."/>
            <person name="Goraichik I."/>
            <person name="Dimitrov K.M."/>
            <person name="Suarez D.L."/>
            <person name="Swayne D.E."/>
        </authorList>
    </citation>
    <scope>NUCLEOTIDE SEQUENCE [LARGE SCALE GENOMIC DNA]</scope>
    <source>
        <strain evidence="11 12">DSM 19625</strain>
    </source>
</reference>
<dbReference type="GO" id="GO:1990961">
    <property type="term" value="P:xenobiotic detoxification by transmembrane export across the plasma membrane"/>
    <property type="evidence" value="ECO:0007669"/>
    <property type="project" value="UniProtKB-ARBA"/>
</dbReference>
<evidence type="ECO:0000256" key="6">
    <source>
        <dbReference type="ARBA" id="ARBA00023136"/>
    </source>
</evidence>
<protein>
    <recommendedName>
        <fullName evidence="8">Guanidinium exporter</fullName>
    </recommendedName>
</protein>
<feature type="transmembrane region" description="Helical" evidence="10">
    <location>
        <begin position="63"/>
        <end position="81"/>
    </location>
</feature>
<keyword evidence="2" id="KW-0813">Transport</keyword>